<dbReference type="Gene3D" id="3.80.10.10">
    <property type="entry name" value="Ribonuclease Inhibitor"/>
    <property type="match status" value="1"/>
</dbReference>
<dbReference type="Proteomes" id="UP000521943">
    <property type="component" value="Unassembled WGS sequence"/>
</dbReference>
<keyword evidence="2" id="KW-1185">Reference proteome</keyword>
<proteinExistence type="predicted"/>
<evidence type="ECO:0000313" key="1">
    <source>
        <dbReference type="EMBL" id="KAF6763093.1"/>
    </source>
</evidence>
<dbReference type="OrthoDB" id="3244423at2759"/>
<sequence>MSAVSYICAIPPELLSRIFLLVKHNANPQSADDRRGRLSPLPIQETCARVSVHFREVALGTAFLWTTIKIGRHSVADRVAAYCDRSSTAPLDVWVDLHGSWASDAKVLSSVFDSLAVVADHRHRWHRLSLDLNRDPITQRSVIDLLCRCPAPMIEYLSLSTHSIDEEELPQPANSPTAPTVFMKSSISFLRLRGVAVHYFLPPLGSLAILHLETNTTRVSYSTFKGILTSSSTLKHLSVHGETVDRPQWPLLSAPATLISLPALKSLRICGTEGPVYAGIIFNIDAPLLDSLTLKAMLDGDLVYGHMGNFTSFPQIKVLTFCDFDLSDLGFLSMYKLFPSIETFNSPSTTIEVSRACKSLCALTGPGHAVPWPNLHTLDLGWDDMEDPVSISLLNDARGALGRPLSGILFRTGEEELIQPWLAEVAESTGNLNCDFSSTVDAWPCGWRMQYTDPEDTLFD</sequence>
<gene>
    <name evidence="1" type="ORF">DFP72DRAFT_1164072</name>
</gene>
<accession>A0A8H6ICR3</accession>
<evidence type="ECO:0000313" key="2">
    <source>
        <dbReference type="Proteomes" id="UP000521943"/>
    </source>
</evidence>
<evidence type="ECO:0008006" key="3">
    <source>
        <dbReference type="Google" id="ProtNLM"/>
    </source>
</evidence>
<dbReference type="AlphaFoldDB" id="A0A8H6ICR3"/>
<dbReference type="SUPFAM" id="SSF52047">
    <property type="entry name" value="RNI-like"/>
    <property type="match status" value="1"/>
</dbReference>
<dbReference type="InterPro" id="IPR032675">
    <property type="entry name" value="LRR_dom_sf"/>
</dbReference>
<organism evidence="1 2">
    <name type="scientific">Ephemerocybe angulata</name>
    <dbReference type="NCBI Taxonomy" id="980116"/>
    <lineage>
        <taxon>Eukaryota</taxon>
        <taxon>Fungi</taxon>
        <taxon>Dikarya</taxon>
        <taxon>Basidiomycota</taxon>
        <taxon>Agaricomycotina</taxon>
        <taxon>Agaricomycetes</taxon>
        <taxon>Agaricomycetidae</taxon>
        <taxon>Agaricales</taxon>
        <taxon>Agaricineae</taxon>
        <taxon>Psathyrellaceae</taxon>
        <taxon>Ephemerocybe</taxon>
    </lineage>
</organism>
<name>A0A8H6ICR3_9AGAR</name>
<comment type="caution">
    <text evidence="1">The sequence shown here is derived from an EMBL/GenBank/DDBJ whole genome shotgun (WGS) entry which is preliminary data.</text>
</comment>
<dbReference type="EMBL" id="JACGCI010000006">
    <property type="protein sequence ID" value="KAF6763093.1"/>
    <property type="molecule type" value="Genomic_DNA"/>
</dbReference>
<reference evidence="1 2" key="1">
    <citation type="submission" date="2020-07" db="EMBL/GenBank/DDBJ databases">
        <title>Comparative genomics of pyrophilous fungi reveals a link between fire events and developmental genes.</title>
        <authorList>
            <consortium name="DOE Joint Genome Institute"/>
            <person name="Steindorff A.S."/>
            <person name="Carver A."/>
            <person name="Calhoun S."/>
            <person name="Stillman K."/>
            <person name="Liu H."/>
            <person name="Lipzen A."/>
            <person name="Pangilinan J."/>
            <person name="Labutti K."/>
            <person name="Bruns T.D."/>
            <person name="Grigoriev I.V."/>
        </authorList>
    </citation>
    <scope>NUCLEOTIDE SEQUENCE [LARGE SCALE GENOMIC DNA]</scope>
    <source>
        <strain evidence="1 2">CBS 144469</strain>
    </source>
</reference>
<protein>
    <recommendedName>
        <fullName evidence="3">F-box domain-containing protein</fullName>
    </recommendedName>
</protein>